<sequence length="1201" mass="133755">MAHPVLWPRKSFFYPIGNTSAVCLSQDHSPDEPLDILLLGCGDPRSILFTAHSELGSADRKIDYTCCDYEPATLARNVLMFTIIVDNDNTGTPTILWDIFYHFFLDKPAVDLLLRQSRKLIDLSTNLATWNACQYGHFLKYCTEDSLTEIRRHWILWVETSNFTVVQTKELEASFLSGMKTVRERHDGVAVLSSNRSAGPLCLGLGMAGARHFDHYWSTGLTAGSPSANATVINPTLAFSQSGRGFNVHYGTDPILGYHLAIAVAPIKGLKKRGSIGMTDLAQTAKTQFQAWCASFRKKVVELSSSSISIRYFVGDALAFSQALLACAQSGLTDTGIYTFPWGGSQINLATDCYGPGSQTSAPLFFNVIDTSNLIDHLGILNVLISTTPLLRPVASSILHTNALLRTTGPDEQSSLLERTCADIPTLSLLLGVVPTSYVSGFTSLCNTHEILASVLSKTSTTLSPQFHEAISWKMCPVVGSIDADPGGEPYAMFMLKFDPVQLSKFLFGLYLKMFSDENLASFLQDLSLHTLHKASVVHYTRTSFVAFLQYIKDRIIDTDWLQTVGRFLRFVEHDATLLVGSNNYQDLCCQMHLRGVHTVATMERDFCITHIKGSPGRLREWKDVPPFVCVVLEVARHHLKVLEDMHPDEILTPMLQCESRGPSFHNIHSNFKPIFGRIQTVGAHEHSQITIVEDPLGWDGRSPLIVSFYIPTWILTVAPNNTQLGLYIRSTPSYTRTLIPKLGFELEIFSAFSTDTQRVHIVPNHPHNANEIKNLQDMSYALRSGASPCAKKEILTVTLNSQAMMTSSIAIRLDVVNPAAKTALSNKAPVSTIQVSRFNMEVMIGRFRYTLSYPFSIHGDNSKLRIARKSSYVEVEVPLGTSNIPFELRPFPMTSNGIDLSLWNIHYTNLDALPFLDLRSQASFKGWLDVHLGTTLSDREKLAKESSNQADKGTLVNIKETLAIILVATTGINGFDRTRVFGLHHPTRGGFYTLLFANDLRLDLGSHTIVADMCLLPLTEPVVEKLQRYGMLYKLEAQGVRKIMTLDNEMIAWKYLLPALVERCRQWRHRDDCEYKSCGIPTSLDYDKSPIRSCGQGKNLGSFCDNKDWKDLAPFVTRMSLSPLFAVSYLDRICGAVLEEIEKDLKTVMSHGTESCAHCDGFGKPKLLLCSACKQVSYCSVSCQKAAWKTHKSDCKLYSK</sequence>
<dbReference type="InterPro" id="IPR002893">
    <property type="entry name" value="Znf_MYND"/>
</dbReference>
<accession>A0A5C3MFE3</accession>
<organism evidence="6 7">
    <name type="scientific">Crucibulum laeve</name>
    <dbReference type="NCBI Taxonomy" id="68775"/>
    <lineage>
        <taxon>Eukaryota</taxon>
        <taxon>Fungi</taxon>
        <taxon>Dikarya</taxon>
        <taxon>Basidiomycota</taxon>
        <taxon>Agaricomycotina</taxon>
        <taxon>Agaricomycetes</taxon>
        <taxon>Agaricomycetidae</taxon>
        <taxon>Agaricales</taxon>
        <taxon>Agaricineae</taxon>
        <taxon>Nidulariaceae</taxon>
        <taxon>Crucibulum</taxon>
    </lineage>
</organism>
<evidence type="ECO:0000256" key="1">
    <source>
        <dbReference type="ARBA" id="ARBA00022723"/>
    </source>
</evidence>
<name>A0A5C3MFE3_9AGAR</name>
<evidence type="ECO:0000259" key="5">
    <source>
        <dbReference type="PROSITE" id="PS50865"/>
    </source>
</evidence>
<dbReference type="InterPro" id="IPR024119">
    <property type="entry name" value="TF_DEAF-1"/>
</dbReference>
<keyword evidence="2 4" id="KW-0863">Zinc-finger</keyword>
<reference evidence="6 7" key="1">
    <citation type="journal article" date="2019" name="Nat. Ecol. Evol.">
        <title>Megaphylogeny resolves global patterns of mushroom evolution.</title>
        <authorList>
            <person name="Varga T."/>
            <person name="Krizsan K."/>
            <person name="Foldi C."/>
            <person name="Dima B."/>
            <person name="Sanchez-Garcia M."/>
            <person name="Sanchez-Ramirez S."/>
            <person name="Szollosi G.J."/>
            <person name="Szarkandi J.G."/>
            <person name="Papp V."/>
            <person name="Albert L."/>
            <person name="Andreopoulos W."/>
            <person name="Angelini C."/>
            <person name="Antonin V."/>
            <person name="Barry K.W."/>
            <person name="Bougher N.L."/>
            <person name="Buchanan P."/>
            <person name="Buyck B."/>
            <person name="Bense V."/>
            <person name="Catcheside P."/>
            <person name="Chovatia M."/>
            <person name="Cooper J."/>
            <person name="Damon W."/>
            <person name="Desjardin D."/>
            <person name="Finy P."/>
            <person name="Geml J."/>
            <person name="Haridas S."/>
            <person name="Hughes K."/>
            <person name="Justo A."/>
            <person name="Karasinski D."/>
            <person name="Kautmanova I."/>
            <person name="Kiss B."/>
            <person name="Kocsube S."/>
            <person name="Kotiranta H."/>
            <person name="LaButti K.M."/>
            <person name="Lechner B.E."/>
            <person name="Liimatainen K."/>
            <person name="Lipzen A."/>
            <person name="Lukacs Z."/>
            <person name="Mihaltcheva S."/>
            <person name="Morgado L.N."/>
            <person name="Niskanen T."/>
            <person name="Noordeloos M.E."/>
            <person name="Ohm R.A."/>
            <person name="Ortiz-Santana B."/>
            <person name="Ovrebo C."/>
            <person name="Racz N."/>
            <person name="Riley R."/>
            <person name="Savchenko A."/>
            <person name="Shiryaev A."/>
            <person name="Soop K."/>
            <person name="Spirin V."/>
            <person name="Szebenyi C."/>
            <person name="Tomsovsky M."/>
            <person name="Tulloss R.E."/>
            <person name="Uehling J."/>
            <person name="Grigoriev I.V."/>
            <person name="Vagvolgyi C."/>
            <person name="Papp T."/>
            <person name="Martin F.M."/>
            <person name="Miettinen O."/>
            <person name="Hibbett D.S."/>
            <person name="Nagy L.G."/>
        </authorList>
    </citation>
    <scope>NUCLEOTIDE SEQUENCE [LARGE SCALE GENOMIC DNA]</scope>
    <source>
        <strain evidence="6 7">CBS 166.37</strain>
    </source>
</reference>
<keyword evidence="1" id="KW-0479">Metal-binding</keyword>
<dbReference type="AlphaFoldDB" id="A0A5C3MFE3"/>
<dbReference type="PROSITE" id="PS50865">
    <property type="entry name" value="ZF_MYND_2"/>
    <property type="match status" value="1"/>
</dbReference>
<evidence type="ECO:0000256" key="2">
    <source>
        <dbReference type="ARBA" id="ARBA00022771"/>
    </source>
</evidence>
<keyword evidence="3" id="KW-0862">Zinc</keyword>
<gene>
    <name evidence="6" type="ORF">BDQ12DRAFT_643771</name>
</gene>
<dbReference type="Pfam" id="PF01753">
    <property type="entry name" value="zf-MYND"/>
    <property type="match status" value="1"/>
</dbReference>
<dbReference type="Gene3D" id="6.10.140.2220">
    <property type="match status" value="1"/>
</dbReference>
<dbReference type="GO" id="GO:0005634">
    <property type="term" value="C:nucleus"/>
    <property type="evidence" value="ECO:0007669"/>
    <property type="project" value="TreeGrafter"/>
</dbReference>
<evidence type="ECO:0000313" key="7">
    <source>
        <dbReference type="Proteomes" id="UP000308652"/>
    </source>
</evidence>
<evidence type="ECO:0000313" key="6">
    <source>
        <dbReference type="EMBL" id="TFK43950.1"/>
    </source>
</evidence>
<protein>
    <recommendedName>
        <fullName evidence="5">MYND-type domain-containing protein</fullName>
    </recommendedName>
</protein>
<evidence type="ECO:0000256" key="3">
    <source>
        <dbReference type="ARBA" id="ARBA00022833"/>
    </source>
</evidence>
<dbReference type="Proteomes" id="UP000308652">
    <property type="component" value="Unassembled WGS sequence"/>
</dbReference>
<evidence type="ECO:0000256" key="4">
    <source>
        <dbReference type="PROSITE-ProRule" id="PRU00134"/>
    </source>
</evidence>
<dbReference type="PANTHER" id="PTHR10237">
    <property type="entry name" value="DEFORMED EPIDERMAL AUTOREGULATORY FACTOR 1 HOMOLOG SUPPRESSIN"/>
    <property type="match status" value="1"/>
</dbReference>
<keyword evidence="7" id="KW-1185">Reference proteome</keyword>
<dbReference type="GO" id="GO:0008270">
    <property type="term" value="F:zinc ion binding"/>
    <property type="evidence" value="ECO:0007669"/>
    <property type="project" value="UniProtKB-KW"/>
</dbReference>
<dbReference type="Pfam" id="PF14737">
    <property type="entry name" value="DUF4470"/>
    <property type="match status" value="1"/>
</dbReference>
<dbReference type="InterPro" id="IPR027974">
    <property type="entry name" value="DUF4470"/>
</dbReference>
<dbReference type="STRING" id="68775.A0A5C3MFE3"/>
<proteinExistence type="predicted"/>
<dbReference type="SUPFAM" id="SSF144232">
    <property type="entry name" value="HIT/MYND zinc finger-like"/>
    <property type="match status" value="1"/>
</dbReference>
<dbReference type="EMBL" id="ML213591">
    <property type="protein sequence ID" value="TFK43950.1"/>
    <property type="molecule type" value="Genomic_DNA"/>
</dbReference>
<dbReference type="OrthoDB" id="432970at2759"/>
<feature type="domain" description="MYND-type" evidence="5">
    <location>
        <begin position="1157"/>
        <end position="1196"/>
    </location>
</feature>
<dbReference type="PANTHER" id="PTHR10237:SF14">
    <property type="entry name" value="MYND-TYPE DOMAIN-CONTAINING PROTEIN"/>
    <property type="match status" value="1"/>
</dbReference>
<dbReference type="GO" id="GO:0000981">
    <property type="term" value="F:DNA-binding transcription factor activity, RNA polymerase II-specific"/>
    <property type="evidence" value="ECO:0007669"/>
    <property type="project" value="TreeGrafter"/>
</dbReference>